<sequence length="866" mass="96756">MCVSITEVSPSYPEAFVVDSDTQGKGPAGIGFSAPEVWGNVPQRNTSFTGRSELLDQLREHLTGQRDAVVLHALQGYGGVGKTMLAIEYIYRYSRDYEVIWWVPSDQQALMRSALAALAPRLGITGLPPDKLDEAIGAVRDALRRGQPYGRWLVVFDNADQPEDLKEVLPHGTGHVLVTSRNHRWKQSAKTLEVDVFMREESQEFLGRRVPGISEADAYRLAESLGDLPLALEQAGALMFETAMSVDTYLDRLSEEAGKVLGQGTVLDYPVPMAAAWSISLQRVRDQMPSAMALLHRIAYFGPEPIPLDLINLGRFVLAPSNLRDTIRDPYRMSDVVREIGRYALARLDNLRRTLQMHRIIQALIREELNEKEQETARHDVHLLLAAADPDRPDDYEAWEDYDNLVAHVGPSAIIDCDDPDVRRLATNVGRFLFVKGDLKACEAWLSRALEQWTDKFPPTDLHLLIVKRLLSTLLNALGRFDEAFAIGEDALGLLRQEHGEEHDETLIMLNVLGGILRQRGEFVRALELDEGSVPLHTRVFGSQHPNTFRATNNFAIDNALATRYEEALRLDEAIYEGRLNHYGNDGHYQVAFSRNAIARDLRLLGRYAEARSEGERTFATYADIVRQKTLIENHTDVLLQARELSVARRKAGAFDEAIELARTVFHRHRDTYGEDHPGTLAAAVSLANAQRLVGDHERSAEFSADTSARYAKTRGPDHPFTHGSALNTAIAHRLLGEPLKAKKLFESALAGLTRSLGEEHHYTLTCVTNLASVLADLGDNAEARRLGEESLERFRNVLGLDHPHTLACQANLVLDLNALGETERAADLKDDAIKRFTRALGEDYPDVLAVQRGLRLDFDFEPPNV</sequence>
<dbReference type="Gene3D" id="1.25.40.10">
    <property type="entry name" value="Tetratricopeptide repeat domain"/>
    <property type="match status" value="2"/>
</dbReference>
<dbReference type="SUPFAM" id="SSF48452">
    <property type="entry name" value="TPR-like"/>
    <property type="match status" value="3"/>
</dbReference>
<dbReference type="Gene3D" id="3.40.50.300">
    <property type="entry name" value="P-loop containing nucleotide triphosphate hydrolases"/>
    <property type="match status" value="1"/>
</dbReference>
<dbReference type="EMBL" id="BLAE01000035">
    <property type="protein sequence ID" value="GES12216.1"/>
    <property type="molecule type" value="Genomic_DNA"/>
</dbReference>
<dbReference type="Pfam" id="PF00931">
    <property type="entry name" value="NB-ARC"/>
    <property type="match status" value="1"/>
</dbReference>
<dbReference type="InterPro" id="IPR002182">
    <property type="entry name" value="NB-ARC"/>
</dbReference>
<dbReference type="GO" id="GO:0043531">
    <property type="term" value="F:ADP binding"/>
    <property type="evidence" value="ECO:0007669"/>
    <property type="project" value="InterPro"/>
</dbReference>
<dbReference type="PANTHER" id="PTHR46082">
    <property type="entry name" value="ATP/GTP-BINDING PROTEIN-RELATED"/>
    <property type="match status" value="1"/>
</dbReference>
<evidence type="ECO:0000313" key="2">
    <source>
        <dbReference type="EMBL" id="GES12216.1"/>
    </source>
</evidence>
<dbReference type="NCBIfam" id="NF040586">
    <property type="entry name" value="FxSxx_TPR"/>
    <property type="match status" value="1"/>
</dbReference>
<dbReference type="InterPro" id="IPR011990">
    <property type="entry name" value="TPR-like_helical_dom_sf"/>
</dbReference>
<accession>A0A5M3WUL2</accession>
<feature type="domain" description="NB-ARC" evidence="1">
    <location>
        <begin position="53"/>
        <end position="208"/>
    </location>
</feature>
<dbReference type="SUPFAM" id="SSF52540">
    <property type="entry name" value="P-loop containing nucleoside triphosphate hydrolases"/>
    <property type="match status" value="1"/>
</dbReference>
<dbReference type="Pfam" id="PF13424">
    <property type="entry name" value="TPR_12"/>
    <property type="match status" value="3"/>
</dbReference>
<dbReference type="Proteomes" id="UP000331127">
    <property type="component" value="Unassembled WGS sequence"/>
</dbReference>
<dbReference type="PANTHER" id="PTHR46082:SF6">
    <property type="entry name" value="AAA+ ATPASE DOMAIN-CONTAINING PROTEIN-RELATED"/>
    <property type="match status" value="1"/>
</dbReference>
<proteinExistence type="predicted"/>
<name>A0A5M3WUL2_9ACTN</name>
<dbReference type="Pfam" id="PF13374">
    <property type="entry name" value="TPR_10"/>
    <property type="match status" value="1"/>
</dbReference>
<organism evidence="2 3">
    <name type="scientific">Acrocarpospora macrocephala</name>
    <dbReference type="NCBI Taxonomy" id="150177"/>
    <lineage>
        <taxon>Bacteria</taxon>
        <taxon>Bacillati</taxon>
        <taxon>Actinomycetota</taxon>
        <taxon>Actinomycetes</taxon>
        <taxon>Streptosporangiales</taxon>
        <taxon>Streptosporangiaceae</taxon>
        <taxon>Acrocarpospora</taxon>
    </lineage>
</organism>
<protein>
    <recommendedName>
        <fullName evidence="1">NB-ARC domain-containing protein</fullName>
    </recommendedName>
</protein>
<gene>
    <name evidence="2" type="ORF">Amac_058130</name>
</gene>
<dbReference type="InterPro" id="IPR053137">
    <property type="entry name" value="NLR-like"/>
</dbReference>
<dbReference type="AlphaFoldDB" id="A0A5M3WUL2"/>
<evidence type="ECO:0000259" key="1">
    <source>
        <dbReference type="Pfam" id="PF00931"/>
    </source>
</evidence>
<evidence type="ECO:0000313" key="3">
    <source>
        <dbReference type="Proteomes" id="UP000331127"/>
    </source>
</evidence>
<dbReference type="InterPro" id="IPR027417">
    <property type="entry name" value="P-loop_NTPase"/>
</dbReference>
<comment type="caution">
    <text evidence="2">The sequence shown here is derived from an EMBL/GenBank/DDBJ whole genome shotgun (WGS) entry which is preliminary data.</text>
</comment>
<keyword evidence="3" id="KW-1185">Reference proteome</keyword>
<reference evidence="2 3" key="1">
    <citation type="submission" date="2019-10" db="EMBL/GenBank/DDBJ databases">
        <title>Whole genome shotgun sequence of Acrocarpospora macrocephala NBRC 16266.</title>
        <authorList>
            <person name="Ichikawa N."/>
            <person name="Kimura A."/>
            <person name="Kitahashi Y."/>
            <person name="Komaki H."/>
            <person name="Oguchi A."/>
        </authorList>
    </citation>
    <scope>NUCLEOTIDE SEQUENCE [LARGE SCALE GENOMIC DNA]</scope>
    <source>
        <strain evidence="2 3">NBRC 16266</strain>
    </source>
</reference>